<evidence type="ECO:0000256" key="2">
    <source>
        <dbReference type="ARBA" id="ARBA00023125"/>
    </source>
</evidence>
<name>X0PDL5_9LACO</name>
<dbReference type="PANTHER" id="PTHR30363">
    <property type="entry name" value="HTH-TYPE TRANSCRIPTIONAL REGULATOR SRLR-RELATED"/>
    <property type="match status" value="1"/>
</dbReference>
<dbReference type="OrthoDB" id="9797223at2"/>
<dbReference type="PATRIC" id="fig|1423734.3.peg.2488"/>
<dbReference type="STRING" id="1423734.FC83_GL002454"/>
<dbReference type="Gene3D" id="1.10.10.10">
    <property type="entry name" value="Winged helix-like DNA-binding domain superfamily/Winged helix DNA-binding domain"/>
    <property type="match status" value="1"/>
</dbReference>
<gene>
    <name evidence="5" type="ORF">FC83_GL002454</name>
</gene>
<dbReference type="AlphaFoldDB" id="X0PDL5"/>
<dbReference type="Gene3D" id="3.40.50.1360">
    <property type="match status" value="1"/>
</dbReference>
<dbReference type="SMART" id="SM00420">
    <property type="entry name" value="HTH_DEOR"/>
    <property type="match status" value="1"/>
</dbReference>
<dbReference type="InterPro" id="IPR037171">
    <property type="entry name" value="NagB/RpiA_transferase-like"/>
</dbReference>
<dbReference type="Proteomes" id="UP000051236">
    <property type="component" value="Unassembled WGS sequence"/>
</dbReference>
<dbReference type="EMBL" id="AZGA01000002">
    <property type="protein sequence ID" value="KRM36581.1"/>
    <property type="molecule type" value="Genomic_DNA"/>
</dbReference>
<evidence type="ECO:0000259" key="4">
    <source>
        <dbReference type="PROSITE" id="PS51000"/>
    </source>
</evidence>
<dbReference type="Pfam" id="PF08220">
    <property type="entry name" value="HTH_DeoR"/>
    <property type="match status" value="1"/>
</dbReference>
<dbReference type="PANTHER" id="PTHR30363:SF56">
    <property type="entry name" value="TRANSCRIPTIONAL REGULATOR, DEOR FAMILY"/>
    <property type="match status" value="1"/>
</dbReference>
<dbReference type="RefSeq" id="WP_035451656.1">
    <property type="nucleotide sequence ID" value="NZ_AZGA01000002.1"/>
</dbReference>
<evidence type="ECO:0000313" key="6">
    <source>
        <dbReference type="Proteomes" id="UP000051236"/>
    </source>
</evidence>
<comment type="caution">
    <text evidence="5">The sequence shown here is derived from an EMBL/GenBank/DDBJ whole genome shotgun (WGS) entry which is preliminary data.</text>
</comment>
<protein>
    <submittedName>
        <fullName evidence="5">Transcription regulator of fructose operon</fullName>
    </submittedName>
</protein>
<dbReference type="GO" id="GO:0003677">
    <property type="term" value="F:DNA binding"/>
    <property type="evidence" value="ECO:0007669"/>
    <property type="project" value="UniProtKB-KW"/>
</dbReference>
<proteinExistence type="predicted"/>
<dbReference type="InterPro" id="IPR050313">
    <property type="entry name" value="Carb_Metab_HTH_regulators"/>
</dbReference>
<organism evidence="5 6">
    <name type="scientific">Agrilactobacillus composti DSM 18527 = JCM 14202</name>
    <dbReference type="NCBI Taxonomy" id="1423734"/>
    <lineage>
        <taxon>Bacteria</taxon>
        <taxon>Bacillati</taxon>
        <taxon>Bacillota</taxon>
        <taxon>Bacilli</taxon>
        <taxon>Lactobacillales</taxon>
        <taxon>Lactobacillaceae</taxon>
        <taxon>Agrilactobacillus</taxon>
    </lineage>
</organism>
<feature type="domain" description="HTH deoR-type" evidence="4">
    <location>
        <begin position="3"/>
        <end position="58"/>
    </location>
</feature>
<dbReference type="InterPro" id="IPR014036">
    <property type="entry name" value="DeoR-like_C"/>
</dbReference>
<dbReference type="InterPro" id="IPR036390">
    <property type="entry name" value="WH_DNA-bd_sf"/>
</dbReference>
<dbReference type="eggNOG" id="COG1349">
    <property type="taxonomic scope" value="Bacteria"/>
</dbReference>
<reference evidence="5 6" key="1">
    <citation type="journal article" date="2015" name="Genome Announc.">
        <title>Expanding the biotechnology potential of lactobacilli through comparative genomics of 213 strains and associated genera.</title>
        <authorList>
            <person name="Sun Z."/>
            <person name="Harris H.M."/>
            <person name="McCann A."/>
            <person name="Guo C."/>
            <person name="Argimon S."/>
            <person name="Zhang W."/>
            <person name="Yang X."/>
            <person name="Jeffery I.B."/>
            <person name="Cooney J.C."/>
            <person name="Kagawa T.F."/>
            <person name="Liu W."/>
            <person name="Song Y."/>
            <person name="Salvetti E."/>
            <person name="Wrobel A."/>
            <person name="Rasinkangas P."/>
            <person name="Parkhill J."/>
            <person name="Rea M.C."/>
            <person name="O'Sullivan O."/>
            <person name="Ritari J."/>
            <person name="Douillard F.P."/>
            <person name="Paul Ross R."/>
            <person name="Yang R."/>
            <person name="Briner A.E."/>
            <person name="Felis G.E."/>
            <person name="de Vos W.M."/>
            <person name="Barrangou R."/>
            <person name="Klaenhammer T.R."/>
            <person name="Caufield P.W."/>
            <person name="Cui Y."/>
            <person name="Zhang H."/>
            <person name="O'Toole P.W."/>
        </authorList>
    </citation>
    <scope>NUCLEOTIDE SEQUENCE [LARGE SCALE GENOMIC DNA]</scope>
    <source>
        <strain evidence="5 6">DSM 18527</strain>
    </source>
</reference>
<dbReference type="SUPFAM" id="SSF100950">
    <property type="entry name" value="NagB/RpiA/CoA transferase-like"/>
    <property type="match status" value="1"/>
</dbReference>
<evidence type="ECO:0000313" key="5">
    <source>
        <dbReference type="EMBL" id="KRM36581.1"/>
    </source>
</evidence>
<evidence type="ECO:0000256" key="3">
    <source>
        <dbReference type="ARBA" id="ARBA00023163"/>
    </source>
</evidence>
<dbReference type="SMART" id="SM01134">
    <property type="entry name" value="DeoRC"/>
    <property type="match status" value="1"/>
</dbReference>
<accession>X0PDL5</accession>
<dbReference type="Pfam" id="PF00455">
    <property type="entry name" value="DeoRC"/>
    <property type="match status" value="1"/>
</dbReference>
<keyword evidence="2" id="KW-0238">DNA-binding</keyword>
<evidence type="ECO:0000256" key="1">
    <source>
        <dbReference type="ARBA" id="ARBA00023015"/>
    </source>
</evidence>
<keyword evidence="1" id="KW-0805">Transcription regulation</keyword>
<dbReference type="InterPro" id="IPR001034">
    <property type="entry name" value="DeoR_HTH"/>
</dbReference>
<dbReference type="GO" id="GO:0003700">
    <property type="term" value="F:DNA-binding transcription factor activity"/>
    <property type="evidence" value="ECO:0007669"/>
    <property type="project" value="InterPro"/>
</dbReference>
<keyword evidence="6" id="KW-1185">Reference proteome</keyword>
<dbReference type="PRINTS" id="PR00037">
    <property type="entry name" value="HTHLACR"/>
</dbReference>
<dbReference type="PROSITE" id="PS00894">
    <property type="entry name" value="HTH_DEOR_1"/>
    <property type="match status" value="1"/>
</dbReference>
<dbReference type="InterPro" id="IPR036388">
    <property type="entry name" value="WH-like_DNA-bd_sf"/>
</dbReference>
<dbReference type="SUPFAM" id="SSF46785">
    <property type="entry name" value="Winged helix' DNA-binding domain"/>
    <property type="match status" value="1"/>
</dbReference>
<keyword evidence="3" id="KW-0804">Transcription</keyword>
<dbReference type="InterPro" id="IPR018356">
    <property type="entry name" value="Tscrpt_reg_HTH_DeoR_CS"/>
</dbReference>
<sequence length="251" mass="27900">MLTEERQNHILQCLQTQPIIKLHDLVAHTHASESTVRRDLQELEDSGLLTRIHGGAKRLTSLLEEPSQTAKANTNLQEKRRIAQYAADKLKPNAIVFLDAGTTIQAMIPYLKSELHLTIVTNGIDTASMLSETNLKILLIGGQIKNLTKAVIGSKAIEQIHDYQFDIAFLGTNGIHADFGFSTPDPEEGALKRAIISRSAENYILADASKFGRISFDRFAKLDEVQVITSHVPADYRNIMQQTKTEEVSPK</sequence>
<dbReference type="PROSITE" id="PS51000">
    <property type="entry name" value="HTH_DEOR_2"/>
    <property type="match status" value="1"/>
</dbReference>